<organism evidence="1 2">
    <name type="scientific">Corchorus olitorius</name>
    <dbReference type="NCBI Taxonomy" id="93759"/>
    <lineage>
        <taxon>Eukaryota</taxon>
        <taxon>Viridiplantae</taxon>
        <taxon>Streptophyta</taxon>
        <taxon>Embryophyta</taxon>
        <taxon>Tracheophyta</taxon>
        <taxon>Spermatophyta</taxon>
        <taxon>Magnoliopsida</taxon>
        <taxon>eudicotyledons</taxon>
        <taxon>Gunneridae</taxon>
        <taxon>Pentapetalae</taxon>
        <taxon>rosids</taxon>
        <taxon>malvids</taxon>
        <taxon>Malvales</taxon>
        <taxon>Malvaceae</taxon>
        <taxon>Grewioideae</taxon>
        <taxon>Apeibeae</taxon>
        <taxon>Corchorus</taxon>
    </lineage>
</organism>
<accession>A0A1R3IHL7</accession>
<reference evidence="2" key="1">
    <citation type="submission" date="2013-09" db="EMBL/GenBank/DDBJ databases">
        <title>Corchorus olitorius genome sequencing.</title>
        <authorList>
            <person name="Alam M."/>
            <person name="Haque M.S."/>
            <person name="Islam M.S."/>
            <person name="Emdad E.M."/>
            <person name="Islam M.M."/>
            <person name="Ahmed B."/>
            <person name="Halim A."/>
            <person name="Hossen Q.M.M."/>
            <person name="Hossain M.Z."/>
            <person name="Ahmed R."/>
            <person name="Khan M.M."/>
            <person name="Islam R."/>
            <person name="Rashid M.M."/>
            <person name="Khan S.A."/>
            <person name="Rahman M.S."/>
            <person name="Alam M."/>
            <person name="Yahiya A.S."/>
            <person name="Khan M.S."/>
            <person name="Azam M.S."/>
            <person name="Haque T."/>
            <person name="Lashkar M.Z.H."/>
            <person name="Akhand A.I."/>
            <person name="Morshed G."/>
            <person name="Roy S."/>
            <person name="Uddin K.S."/>
            <person name="Rabeya T."/>
            <person name="Hossain A.S."/>
            <person name="Chowdhury A."/>
            <person name="Snigdha A.R."/>
            <person name="Mortoza M.S."/>
            <person name="Matin S.A."/>
            <person name="Hoque S.M.E."/>
            <person name="Islam M.K."/>
            <person name="Roy D.K."/>
            <person name="Haider R."/>
            <person name="Moosa M.M."/>
            <person name="Elias S.M."/>
            <person name="Hasan A.M."/>
            <person name="Jahan S."/>
            <person name="Shafiuddin M."/>
            <person name="Mahmood N."/>
            <person name="Shommy N.S."/>
        </authorList>
    </citation>
    <scope>NUCLEOTIDE SEQUENCE [LARGE SCALE GENOMIC DNA]</scope>
    <source>
        <strain evidence="2">cv. O-4</strain>
    </source>
</reference>
<name>A0A1R3IHL7_9ROSI</name>
<sequence length="30" mass="3546">MVGQKKVKTYKTLKLNLWATNRDLQIELVN</sequence>
<dbReference type="EMBL" id="AWUE01018180">
    <property type="protein sequence ID" value="OMO82001.1"/>
    <property type="molecule type" value="Genomic_DNA"/>
</dbReference>
<gene>
    <name evidence="1" type="ORF">COLO4_23305</name>
</gene>
<evidence type="ECO:0000313" key="2">
    <source>
        <dbReference type="Proteomes" id="UP000187203"/>
    </source>
</evidence>
<comment type="caution">
    <text evidence="1">The sequence shown here is derived from an EMBL/GenBank/DDBJ whole genome shotgun (WGS) entry which is preliminary data.</text>
</comment>
<evidence type="ECO:0000313" key="1">
    <source>
        <dbReference type="EMBL" id="OMO82001.1"/>
    </source>
</evidence>
<protein>
    <submittedName>
        <fullName evidence="1">Uncharacterized protein</fullName>
    </submittedName>
</protein>
<keyword evidence="2" id="KW-1185">Reference proteome</keyword>
<dbReference type="AlphaFoldDB" id="A0A1R3IHL7"/>
<dbReference type="Proteomes" id="UP000187203">
    <property type="component" value="Unassembled WGS sequence"/>
</dbReference>
<proteinExistence type="predicted"/>